<dbReference type="AlphaFoldDB" id="A0A1S3JUN4"/>
<feature type="transmembrane region" description="Helical" evidence="2">
    <location>
        <begin position="82"/>
        <end position="104"/>
    </location>
</feature>
<proteinExistence type="predicted"/>
<dbReference type="Pfam" id="PF04089">
    <property type="entry name" value="BRICHOS"/>
    <property type="match status" value="1"/>
</dbReference>
<evidence type="ECO:0000256" key="2">
    <source>
        <dbReference type="SAM" id="Phobius"/>
    </source>
</evidence>
<dbReference type="InParanoid" id="A0A1S3JUN4"/>
<name>A0A1S3JUN4_LINAN</name>
<dbReference type="GeneID" id="106176268"/>
<keyword evidence="1" id="KW-1015">Disulfide bond</keyword>
<organism evidence="4 5">
    <name type="scientific">Lingula anatina</name>
    <name type="common">Brachiopod</name>
    <name type="synonym">Lingula unguis</name>
    <dbReference type="NCBI Taxonomy" id="7574"/>
    <lineage>
        <taxon>Eukaryota</taxon>
        <taxon>Metazoa</taxon>
        <taxon>Spiralia</taxon>
        <taxon>Lophotrochozoa</taxon>
        <taxon>Brachiopoda</taxon>
        <taxon>Linguliformea</taxon>
        <taxon>Lingulata</taxon>
        <taxon>Lingulida</taxon>
        <taxon>Linguloidea</taxon>
        <taxon>Lingulidae</taxon>
        <taxon>Lingula</taxon>
    </lineage>
</organism>
<dbReference type="PANTHER" id="PTHR10800">
    <property type="entry name" value="PULMONARY SURFACTANT-ASSOCIATED PROTEIN C"/>
    <property type="match status" value="1"/>
</dbReference>
<dbReference type="Proteomes" id="UP000085678">
    <property type="component" value="Unplaced"/>
</dbReference>
<sequence length="314" mass="36287">MGFWEMYTLFISRIYKKECAPNTNQTTVSLYLEKEGLVLYLVFLKMLPAVDEKSAESGVTVITDSGSFRRDRAEIKASYKKYIIVAVAVVVVVAVAIGGILGAVHISNKAAQGVWKEYNLRLTDKQGKKVDEKVQVDLKDNITVYNVNNEKFHVAMDNSRSLVVYKMEMNDKFACYLTPMNKSEETDSKDVANALEQPNTFENTTNEDNEQKQFVANTSPIKNKSLLSPRMQEFCRNLEAYWLTQKDGNIVDGGSTQTPAGGKRQKRACVRIRYICWVRIRICIRVRIGLFRWYCRYRYTYVLRYCYRYRCFGK</sequence>
<gene>
    <name evidence="5" type="primary">LOC106176268</name>
</gene>
<accession>A0A1S3JUN4</accession>
<evidence type="ECO:0000313" key="4">
    <source>
        <dbReference type="Proteomes" id="UP000085678"/>
    </source>
</evidence>
<keyword evidence="2" id="KW-0472">Membrane</keyword>
<feature type="domain" description="BRICHOS" evidence="3">
    <location>
        <begin position="152"/>
        <end position="242"/>
    </location>
</feature>
<dbReference type="InterPro" id="IPR007084">
    <property type="entry name" value="BRICHOS_dom"/>
</dbReference>
<evidence type="ECO:0000256" key="1">
    <source>
        <dbReference type="ARBA" id="ARBA00023157"/>
    </source>
</evidence>
<evidence type="ECO:0000313" key="5">
    <source>
        <dbReference type="RefSeq" id="XP_013414032.1"/>
    </source>
</evidence>
<dbReference type="Gene3D" id="3.30.390.150">
    <property type="match status" value="1"/>
</dbReference>
<evidence type="ECO:0000259" key="3">
    <source>
        <dbReference type="Pfam" id="PF04089"/>
    </source>
</evidence>
<dbReference type="GO" id="GO:0005615">
    <property type="term" value="C:extracellular space"/>
    <property type="evidence" value="ECO:0007669"/>
    <property type="project" value="TreeGrafter"/>
</dbReference>
<dbReference type="RefSeq" id="XP_013414032.1">
    <property type="nucleotide sequence ID" value="XM_013558578.1"/>
</dbReference>
<dbReference type="PANTHER" id="PTHR10800:SF4">
    <property type="entry name" value="PULMONARY SURFACTANT-ASSOCIATED PROTEIN C"/>
    <property type="match status" value="1"/>
</dbReference>
<dbReference type="KEGG" id="lak:106176268"/>
<keyword evidence="2" id="KW-1133">Transmembrane helix</keyword>
<reference evidence="5" key="1">
    <citation type="submission" date="2025-08" db="UniProtKB">
        <authorList>
            <consortium name="RefSeq"/>
        </authorList>
    </citation>
    <scope>IDENTIFICATION</scope>
    <source>
        <tissue evidence="5">Gonads</tissue>
    </source>
</reference>
<keyword evidence="4" id="KW-1185">Reference proteome</keyword>
<dbReference type="InterPro" id="IPR001729">
    <property type="entry name" value="SP-C"/>
</dbReference>
<protein>
    <submittedName>
        <fullName evidence="5">Uncharacterized protein LOC106176268 isoform X1</fullName>
    </submittedName>
</protein>
<keyword evidence="2" id="KW-0812">Transmembrane</keyword>
<dbReference type="GO" id="GO:0007585">
    <property type="term" value="P:respiratory gaseous exchange by respiratory system"/>
    <property type="evidence" value="ECO:0007669"/>
    <property type="project" value="InterPro"/>
</dbReference>